<feature type="non-terminal residue" evidence="1">
    <location>
        <position position="273"/>
    </location>
</feature>
<dbReference type="AlphaFoldDB" id="A0A8J2KNH6"/>
<protein>
    <submittedName>
        <fullName evidence="1">Uncharacterized protein</fullName>
    </submittedName>
</protein>
<comment type="caution">
    <text evidence="1">The sequence shown here is derived from an EMBL/GenBank/DDBJ whole genome shotgun (WGS) entry which is preliminary data.</text>
</comment>
<dbReference type="Proteomes" id="UP000708208">
    <property type="component" value="Unassembled WGS sequence"/>
</dbReference>
<organism evidence="1 2">
    <name type="scientific">Allacma fusca</name>
    <dbReference type="NCBI Taxonomy" id="39272"/>
    <lineage>
        <taxon>Eukaryota</taxon>
        <taxon>Metazoa</taxon>
        <taxon>Ecdysozoa</taxon>
        <taxon>Arthropoda</taxon>
        <taxon>Hexapoda</taxon>
        <taxon>Collembola</taxon>
        <taxon>Symphypleona</taxon>
        <taxon>Sminthuridae</taxon>
        <taxon>Allacma</taxon>
    </lineage>
</organism>
<dbReference type="EMBL" id="CAJVCH010472193">
    <property type="protein sequence ID" value="CAG7820193.1"/>
    <property type="molecule type" value="Genomic_DNA"/>
</dbReference>
<name>A0A8J2KNH6_9HEXA</name>
<reference evidence="1" key="1">
    <citation type="submission" date="2021-06" db="EMBL/GenBank/DDBJ databases">
        <authorList>
            <person name="Hodson N. C."/>
            <person name="Mongue J. A."/>
            <person name="Jaron S. K."/>
        </authorList>
    </citation>
    <scope>NUCLEOTIDE SEQUENCE</scope>
</reference>
<gene>
    <name evidence="1" type="ORF">AFUS01_LOCUS30596</name>
</gene>
<sequence length="273" mass="30793">MFSYLPNLTSLHLPFSAYTENEVVSQNALCNLKQLVLHNGIGSIQFLWSLLRSAVNLEEISFYSDTSFFVEGLKSCVLDVFLQIPPPPTRQNILLHLQSLSIVLNDDIPELDLFPRLTKMGLKLKEFKFDSEDGIFSDPQVQGFLSSIRSSLVHLEFHGDSAGVQISSIVSLNIKTFVADFDVYSLNFLEKYDVLEFLEIQGTKLGVMKSSETSKPHPKLHSLRLKNFPVGKEAVLIEIAESFPNLAIFQIICFSSYLQIVAERMTNLDELIL</sequence>
<keyword evidence="2" id="KW-1185">Reference proteome</keyword>
<accession>A0A8J2KNH6</accession>
<proteinExistence type="predicted"/>
<evidence type="ECO:0000313" key="2">
    <source>
        <dbReference type="Proteomes" id="UP000708208"/>
    </source>
</evidence>
<evidence type="ECO:0000313" key="1">
    <source>
        <dbReference type="EMBL" id="CAG7820193.1"/>
    </source>
</evidence>